<accession>A0A918FIA4</accession>
<keyword evidence="1" id="KW-0812">Transmembrane</keyword>
<proteinExistence type="predicted"/>
<keyword evidence="3" id="KW-1185">Reference proteome</keyword>
<evidence type="ECO:0000313" key="2">
    <source>
        <dbReference type="EMBL" id="GGR39382.1"/>
    </source>
</evidence>
<dbReference type="RefSeq" id="WP_189093752.1">
    <property type="nucleotide sequence ID" value="NZ_BMQL01000095.1"/>
</dbReference>
<comment type="caution">
    <text evidence="2">The sequence shown here is derived from an EMBL/GenBank/DDBJ whole genome shotgun (WGS) entry which is preliminary data.</text>
</comment>
<dbReference type="AlphaFoldDB" id="A0A918FIA4"/>
<reference evidence="2" key="2">
    <citation type="submission" date="2020-09" db="EMBL/GenBank/DDBJ databases">
        <authorList>
            <person name="Sun Q."/>
            <person name="Ohkuma M."/>
        </authorList>
    </citation>
    <scope>NUCLEOTIDE SEQUENCE</scope>
    <source>
        <strain evidence="2">JCM 31311</strain>
    </source>
</reference>
<evidence type="ECO:0000313" key="3">
    <source>
        <dbReference type="Proteomes" id="UP000603865"/>
    </source>
</evidence>
<keyword evidence="1" id="KW-0472">Membrane</keyword>
<protein>
    <submittedName>
        <fullName evidence="2">Uncharacterized protein</fullName>
    </submittedName>
</protein>
<name>A0A918FIA4_9DEIO</name>
<organism evidence="2 3">
    <name type="scientific">Deinococcus ruber</name>
    <dbReference type="NCBI Taxonomy" id="1848197"/>
    <lineage>
        <taxon>Bacteria</taxon>
        <taxon>Thermotogati</taxon>
        <taxon>Deinococcota</taxon>
        <taxon>Deinococci</taxon>
        <taxon>Deinococcales</taxon>
        <taxon>Deinococcaceae</taxon>
        <taxon>Deinococcus</taxon>
    </lineage>
</organism>
<evidence type="ECO:0000256" key="1">
    <source>
        <dbReference type="SAM" id="Phobius"/>
    </source>
</evidence>
<feature type="transmembrane region" description="Helical" evidence="1">
    <location>
        <begin position="6"/>
        <end position="28"/>
    </location>
</feature>
<dbReference type="EMBL" id="BMQL01000095">
    <property type="protein sequence ID" value="GGR39382.1"/>
    <property type="molecule type" value="Genomic_DNA"/>
</dbReference>
<keyword evidence="1" id="KW-1133">Transmembrane helix</keyword>
<sequence>MFQVILVIIILEIASSLALGLYLGYVAWRGPRRPDRVKRVFRASQRRKAAVSVVRPPFQH</sequence>
<dbReference type="Proteomes" id="UP000603865">
    <property type="component" value="Unassembled WGS sequence"/>
</dbReference>
<reference evidence="2" key="1">
    <citation type="journal article" date="2014" name="Int. J. Syst. Evol. Microbiol.">
        <title>Complete genome sequence of Corynebacterium casei LMG S-19264T (=DSM 44701T), isolated from a smear-ripened cheese.</title>
        <authorList>
            <consortium name="US DOE Joint Genome Institute (JGI-PGF)"/>
            <person name="Walter F."/>
            <person name="Albersmeier A."/>
            <person name="Kalinowski J."/>
            <person name="Ruckert C."/>
        </authorList>
    </citation>
    <scope>NUCLEOTIDE SEQUENCE</scope>
    <source>
        <strain evidence="2">JCM 31311</strain>
    </source>
</reference>
<gene>
    <name evidence="2" type="ORF">GCM10008957_55280</name>
</gene>